<dbReference type="EMBL" id="MT142513">
    <property type="protein sequence ID" value="QJA83556.1"/>
    <property type="molecule type" value="Genomic_DNA"/>
</dbReference>
<gene>
    <name evidence="1" type="ORF">MM415A00274_0013</name>
</gene>
<evidence type="ECO:0000313" key="1">
    <source>
        <dbReference type="EMBL" id="QJA83556.1"/>
    </source>
</evidence>
<reference evidence="1" key="1">
    <citation type="submission" date="2020-03" db="EMBL/GenBank/DDBJ databases">
        <title>The deep terrestrial virosphere.</title>
        <authorList>
            <person name="Holmfeldt K."/>
            <person name="Nilsson E."/>
            <person name="Simone D."/>
            <person name="Lopez-Fernandez M."/>
            <person name="Wu X."/>
            <person name="de Brujin I."/>
            <person name="Lundin D."/>
            <person name="Andersson A."/>
            <person name="Bertilsson S."/>
            <person name="Dopson M."/>
        </authorList>
    </citation>
    <scope>NUCLEOTIDE SEQUENCE</scope>
    <source>
        <strain evidence="1">MM415A00274</strain>
    </source>
</reference>
<proteinExistence type="predicted"/>
<organism evidence="1">
    <name type="scientific">viral metagenome</name>
    <dbReference type="NCBI Taxonomy" id="1070528"/>
    <lineage>
        <taxon>unclassified sequences</taxon>
        <taxon>metagenomes</taxon>
        <taxon>organismal metagenomes</taxon>
    </lineage>
</organism>
<name>A0A6M3KNC0_9ZZZZ</name>
<protein>
    <submittedName>
        <fullName evidence="1">Putative structural protein</fullName>
    </submittedName>
</protein>
<dbReference type="AlphaFoldDB" id="A0A6M3KNC0"/>
<sequence>MANAIATQVIEDGNRDTIIKWTIVGDGSGDETKTIIFDASAYKIASIDNKLWKIQISTVGASAILYWDATTDIPLISLPADHPQEFDFSEYGGIPNNGGAGRTGDILITTSGLGAGEHMTIILYVKERSVPIAR</sequence>
<accession>A0A6M3KNC0</accession>